<accession>A0ABQ5C6A4</accession>
<organism evidence="2 3">
    <name type="scientific">Tanacetum coccineum</name>
    <dbReference type="NCBI Taxonomy" id="301880"/>
    <lineage>
        <taxon>Eukaryota</taxon>
        <taxon>Viridiplantae</taxon>
        <taxon>Streptophyta</taxon>
        <taxon>Embryophyta</taxon>
        <taxon>Tracheophyta</taxon>
        <taxon>Spermatophyta</taxon>
        <taxon>Magnoliopsida</taxon>
        <taxon>eudicotyledons</taxon>
        <taxon>Gunneridae</taxon>
        <taxon>Pentapetalae</taxon>
        <taxon>asterids</taxon>
        <taxon>campanulids</taxon>
        <taxon>Asterales</taxon>
        <taxon>Asteraceae</taxon>
        <taxon>Asteroideae</taxon>
        <taxon>Anthemideae</taxon>
        <taxon>Anthemidinae</taxon>
        <taxon>Tanacetum</taxon>
    </lineage>
</organism>
<sequence length="226" mass="25125">MSFRVATLRALVRVGDKTSGNARSWYMISEDAKSWVVIACIYSLSYSTIVQLIEILAHRLEVRKGIKEATPDPLLKNVPVIVLSDEDSDVPATNKHRRLTKNGSIVNDNVHIISDDDDVVLPLSIKKTNQEEIVKNEKMKHKLQSSSKILTGSLIDEDTDEDIGKDNQADDESDNLFHDEAIVDSQVAGDEAVPHSNDSIDNEADDEYDYSDNFIDDGPIVDEPTS</sequence>
<feature type="region of interest" description="Disordered" evidence="1">
    <location>
        <begin position="153"/>
        <end position="226"/>
    </location>
</feature>
<protein>
    <submittedName>
        <fullName evidence="2">Uncharacterized protein</fullName>
    </submittedName>
</protein>
<dbReference type="Proteomes" id="UP001151760">
    <property type="component" value="Unassembled WGS sequence"/>
</dbReference>
<gene>
    <name evidence="2" type="ORF">Tco_0892478</name>
</gene>
<comment type="caution">
    <text evidence="2">The sequence shown here is derived from an EMBL/GenBank/DDBJ whole genome shotgun (WGS) entry which is preliminary data.</text>
</comment>
<evidence type="ECO:0000256" key="1">
    <source>
        <dbReference type="SAM" id="MobiDB-lite"/>
    </source>
</evidence>
<reference evidence="2" key="2">
    <citation type="submission" date="2022-01" db="EMBL/GenBank/DDBJ databases">
        <authorList>
            <person name="Yamashiro T."/>
            <person name="Shiraishi A."/>
            <person name="Satake H."/>
            <person name="Nakayama K."/>
        </authorList>
    </citation>
    <scope>NUCLEOTIDE SEQUENCE</scope>
</reference>
<keyword evidence="3" id="KW-1185">Reference proteome</keyword>
<name>A0ABQ5C6A4_9ASTR</name>
<evidence type="ECO:0000313" key="2">
    <source>
        <dbReference type="EMBL" id="GJT22541.1"/>
    </source>
</evidence>
<proteinExistence type="predicted"/>
<evidence type="ECO:0000313" key="3">
    <source>
        <dbReference type="Proteomes" id="UP001151760"/>
    </source>
</evidence>
<reference evidence="2" key="1">
    <citation type="journal article" date="2022" name="Int. J. Mol. Sci.">
        <title>Draft Genome of Tanacetum Coccineum: Genomic Comparison of Closely Related Tanacetum-Family Plants.</title>
        <authorList>
            <person name="Yamashiro T."/>
            <person name="Shiraishi A."/>
            <person name="Nakayama K."/>
            <person name="Satake H."/>
        </authorList>
    </citation>
    <scope>NUCLEOTIDE SEQUENCE</scope>
</reference>
<feature type="compositionally biased region" description="Acidic residues" evidence="1">
    <location>
        <begin position="200"/>
        <end position="210"/>
    </location>
</feature>
<dbReference type="EMBL" id="BQNB010013976">
    <property type="protein sequence ID" value="GJT22541.1"/>
    <property type="molecule type" value="Genomic_DNA"/>
</dbReference>